<accession>A0ABS0WL14</accession>
<dbReference type="EMBL" id="JAEHFJ010000001">
    <property type="protein sequence ID" value="MBJ2172624.1"/>
    <property type="molecule type" value="Genomic_DNA"/>
</dbReference>
<comment type="caution">
    <text evidence="1">The sequence shown here is derived from an EMBL/GenBank/DDBJ whole genome shotgun (WGS) entry which is preliminary data.</text>
</comment>
<evidence type="ECO:0008006" key="3">
    <source>
        <dbReference type="Google" id="ProtNLM"/>
    </source>
</evidence>
<organism evidence="1 2">
    <name type="scientific">Aureibaculum flavum</name>
    <dbReference type="NCBI Taxonomy" id="2795986"/>
    <lineage>
        <taxon>Bacteria</taxon>
        <taxon>Pseudomonadati</taxon>
        <taxon>Bacteroidota</taxon>
        <taxon>Flavobacteriia</taxon>
        <taxon>Flavobacteriales</taxon>
        <taxon>Flavobacteriaceae</taxon>
        <taxon>Aureibaculum</taxon>
    </lineage>
</organism>
<evidence type="ECO:0000313" key="2">
    <source>
        <dbReference type="Proteomes" id="UP000623301"/>
    </source>
</evidence>
<dbReference type="Proteomes" id="UP000623301">
    <property type="component" value="Unassembled WGS sequence"/>
</dbReference>
<keyword evidence="2" id="KW-1185">Reference proteome</keyword>
<sequence length="276" mass="32739">MISLIVCSYDGYSDCWDPYFKMLVKYFPQAKDFDIILSTTTKDYHFEGLNITVLKHGNDAPWGKRLLDSLKVAKYDIVFPLSEDYFLRSPMNFKMFKHFVELMQKNDDVDFIRMLRYSVRWSDKPSKYNFLNKIEPTCKHRFLLIPGLWKKKTISKYIKDYENIYMSEKINGIRSWIYKDEFYAISEEYVNEYGQLYDTWNSGFIFKGKWPVWCIESLESENLNIDYSIRGSIDNEGAKKTRVTSKIAIIKSPFTSSKSFLNIIGLYIKSLFVKLE</sequence>
<reference evidence="1 2" key="1">
    <citation type="submission" date="2020-12" db="EMBL/GenBank/DDBJ databases">
        <title>Aureibaculum luteum sp. nov. and Aureibaculum flavum sp. nov., novel members of the family Flavobacteriaceae isolated from Antarctic intertidal sediments.</title>
        <authorList>
            <person name="He X."/>
            <person name="Zhang X."/>
        </authorList>
    </citation>
    <scope>NUCLEOTIDE SEQUENCE [LARGE SCALE GENOMIC DNA]</scope>
    <source>
        <strain evidence="1 2">A20</strain>
    </source>
</reference>
<dbReference type="RefSeq" id="WP_198839477.1">
    <property type="nucleotide sequence ID" value="NZ_JAEHFJ010000001.1"/>
</dbReference>
<evidence type="ECO:0000313" key="1">
    <source>
        <dbReference type="EMBL" id="MBJ2172624.1"/>
    </source>
</evidence>
<name>A0ABS0WL14_9FLAO</name>
<gene>
    <name evidence="1" type="ORF">JBL43_00130</name>
</gene>
<protein>
    <recommendedName>
        <fullName evidence="3">Glycosyltransferase family 2 protein</fullName>
    </recommendedName>
</protein>
<proteinExistence type="predicted"/>